<accession>A0A6L6JGZ0</accession>
<sequence>MSEASQIQVSYEDQGSKGRYVARIAGIEAVGELTISKVSADLIIADHTYVPDAMRGTGAGSALVNRLIADARAKGQHIVPLCPFVRAQVQRHPEWADVIQF</sequence>
<dbReference type="PROSITE" id="PS51729">
    <property type="entry name" value="GNAT_YJDJ"/>
    <property type="match status" value="1"/>
</dbReference>
<dbReference type="InterPro" id="IPR031165">
    <property type="entry name" value="GNAT_YJDJ"/>
</dbReference>
<protein>
    <submittedName>
        <fullName evidence="2">N-acetyltransferase</fullName>
    </submittedName>
</protein>
<proteinExistence type="predicted"/>
<feature type="domain" description="N-acetyltransferase" evidence="1">
    <location>
        <begin position="12"/>
        <end position="100"/>
    </location>
</feature>
<dbReference type="RefSeq" id="WP_155096499.1">
    <property type="nucleotide sequence ID" value="NZ_WMIE01000011.1"/>
</dbReference>
<dbReference type="Gene3D" id="3.40.630.30">
    <property type="match status" value="1"/>
</dbReference>
<organism evidence="2 3">
    <name type="scientific">Paracoccus aestuariivivens</name>
    <dbReference type="NCBI Taxonomy" id="1820333"/>
    <lineage>
        <taxon>Bacteria</taxon>
        <taxon>Pseudomonadati</taxon>
        <taxon>Pseudomonadota</taxon>
        <taxon>Alphaproteobacteria</taxon>
        <taxon>Rhodobacterales</taxon>
        <taxon>Paracoccaceae</taxon>
        <taxon>Paracoccus</taxon>
    </lineage>
</organism>
<dbReference type="PANTHER" id="PTHR31435:SF10">
    <property type="entry name" value="BSR4717 PROTEIN"/>
    <property type="match status" value="1"/>
</dbReference>
<gene>
    <name evidence="2" type="ORF">GL286_15545</name>
</gene>
<dbReference type="GO" id="GO:0016740">
    <property type="term" value="F:transferase activity"/>
    <property type="evidence" value="ECO:0007669"/>
    <property type="project" value="UniProtKB-KW"/>
</dbReference>
<dbReference type="EMBL" id="WMIE01000011">
    <property type="protein sequence ID" value="MTH79141.1"/>
    <property type="molecule type" value="Genomic_DNA"/>
</dbReference>
<evidence type="ECO:0000313" key="2">
    <source>
        <dbReference type="EMBL" id="MTH79141.1"/>
    </source>
</evidence>
<dbReference type="PANTHER" id="PTHR31435">
    <property type="entry name" value="PROTEIN NATD1"/>
    <property type="match status" value="1"/>
</dbReference>
<dbReference type="SUPFAM" id="SSF55729">
    <property type="entry name" value="Acyl-CoA N-acyltransferases (Nat)"/>
    <property type="match status" value="1"/>
</dbReference>
<keyword evidence="2" id="KW-0808">Transferase</keyword>
<evidence type="ECO:0000259" key="1">
    <source>
        <dbReference type="PROSITE" id="PS51729"/>
    </source>
</evidence>
<dbReference type="AlphaFoldDB" id="A0A6L6JGZ0"/>
<name>A0A6L6JGZ0_9RHOB</name>
<evidence type="ECO:0000313" key="3">
    <source>
        <dbReference type="Proteomes" id="UP000478183"/>
    </source>
</evidence>
<dbReference type="OrthoDB" id="9800945at2"/>
<dbReference type="InterPro" id="IPR045057">
    <property type="entry name" value="Gcn5-rel_NAT"/>
</dbReference>
<comment type="caution">
    <text evidence="2">The sequence shown here is derived from an EMBL/GenBank/DDBJ whole genome shotgun (WGS) entry which is preliminary data.</text>
</comment>
<dbReference type="InterPro" id="IPR016181">
    <property type="entry name" value="Acyl_CoA_acyltransferase"/>
</dbReference>
<reference evidence="2 3" key="1">
    <citation type="submission" date="2019-11" db="EMBL/GenBank/DDBJ databases">
        <authorList>
            <person name="Dong K."/>
        </authorList>
    </citation>
    <scope>NUCLEOTIDE SEQUENCE [LARGE SCALE GENOMIC DNA]</scope>
    <source>
        <strain evidence="2 3">NBRC 111993</strain>
    </source>
</reference>
<dbReference type="Pfam" id="PF14542">
    <property type="entry name" value="Acetyltransf_CG"/>
    <property type="match status" value="1"/>
</dbReference>
<dbReference type="Proteomes" id="UP000478183">
    <property type="component" value="Unassembled WGS sequence"/>
</dbReference>
<keyword evidence="3" id="KW-1185">Reference proteome</keyword>